<evidence type="ECO:0000313" key="3">
    <source>
        <dbReference type="Proteomes" id="UP001187471"/>
    </source>
</evidence>
<reference evidence="2" key="1">
    <citation type="submission" date="2022-12" db="EMBL/GenBank/DDBJ databases">
        <title>Draft genome assemblies for two species of Escallonia (Escalloniales).</title>
        <authorList>
            <person name="Chanderbali A."/>
            <person name="Dervinis C."/>
            <person name="Anghel I."/>
            <person name="Soltis D."/>
            <person name="Soltis P."/>
            <person name="Zapata F."/>
        </authorList>
    </citation>
    <scope>NUCLEOTIDE SEQUENCE</scope>
    <source>
        <strain evidence="2">UCBG92.1500</strain>
        <tissue evidence="2">Leaf</tissue>
    </source>
</reference>
<protein>
    <submittedName>
        <fullName evidence="2">Uncharacterized protein</fullName>
    </submittedName>
</protein>
<name>A0AA88QKQ0_9ASTE</name>
<organism evidence="2 3">
    <name type="scientific">Escallonia rubra</name>
    <dbReference type="NCBI Taxonomy" id="112253"/>
    <lineage>
        <taxon>Eukaryota</taxon>
        <taxon>Viridiplantae</taxon>
        <taxon>Streptophyta</taxon>
        <taxon>Embryophyta</taxon>
        <taxon>Tracheophyta</taxon>
        <taxon>Spermatophyta</taxon>
        <taxon>Magnoliopsida</taxon>
        <taxon>eudicotyledons</taxon>
        <taxon>Gunneridae</taxon>
        <taxon>Pentapetalae</taxon>
        <taxon>asterids</taxon>
        <taxon>campanulids</taxon>
        <taxon>Escalloniales</taxon>
        <taxon>Escalloniaceae</taxon>
        <taxon>Escallonia</taxon>
    </lineage>
</organism>
<feature type="region of interest" description="Disordered" evidence="1">
    <location>
        <begin position="240"/>
        <end position="272"/>
    </location>
</feature>
<gene>
    <name evidence="2" type="ORF">RJ640_003880</name>
</gene>
<keyword evidence="3" id="KW-1185">Reference proteome</keyword>
<dbReference type="AlphaFoldDB" id="A0AA88QKQ0"/>
<evidence type="ECO:0000256" key="1">
    <source>
        <dbReference type="SAM" id="MobiDB-lite"/>
    </source>
</evidence>
<dbReference type="Proteomes" id="UP001187471">
    <property type="component" value="Unassembled WGS sequence"/>
</dbReference>
<dbReference type="CDD" id="cd09272">
    <property type="entry name" value="RNase_HI_RT_Ty1"/>
    <property type="match status" value="1"/>
</dbReference>
<feature type="compositionally biased region" description="Polar residues" evidence="1">
    <location>
        <begin position="241"/>
        <end position="265"/>
    </location>
</feature>
<evidence type="ECO:0000313" key="2">
    <source>
        <dbReference type="EMBL" id="KAK2972454.1"/>
    </source>
</evidence>
<dbReference type="Pfam" id="PF14223">
    <property type="entry name" value="Retrotran_gag_2"/>
    <property type="match status" value="1"/>
</dbReference>
<dbReference type="PANTHER" id="PTHR35317">
    <property type="entry name" value="OS04G0629600 PROTEIN"/>
    <property type="match status" value="1"/>
</dbReference>
<comment type="caution">
    <text evidence="2">The sequence shown here is derived from an EMBL/GenBank/DDBJ whole genome shotgun (WGS) entry which is preliminary data.</text>
</comment>
<feature type="region of interest" description="Disordered" evidence="1">
    <location>
        <begin position="180"/>
        <end position="204"/>
    </location>
</feature>
<dbReference type="EMBL" id="JAVXUO010002523">
    <property type="protein sequence ID" value="KAK2972454.1"/>
    <property type="molecule type" value="Genomic_DNA"/>
</dbReference>
<proteinExistence type="predicted"/>
<sequence length="393" mass="43979">MKFMLNEQELEEHLTKEMVAPTEAQPLRDHTAYQKWNQKDRSARYTLLSSLQNDLIGQYDELPTCKALWEQLKFSFGGTSTTRLRSLVIKFEEYTKDPKHTMSEHLRVMSNMIGKLRDAGHALTDEQQVRAVIRSLPASWANMKQILTHSENIKNFSDVSQHVILEAETRDADKTLTYVAQEGSRNANGKRGRQKSDFPSIGDASKNLDLYELEEVEPTLPSPSEGGELVPHPVVAEDSVSDLQPSGSIPDSGSTPQGPLGQQDSQLRRAGNDMSSIVATKQWLSSTFEMKDMGEANYVLGVKIALGVTTHVDEVVAVHCDNTAALDFVKDPKYHGKAKHIGLRYHFIRTLVAQGEVSMKHIPTGRMVADPLTKPIARDVFLSHIRSMGLRRF</sequence>
<accession>A0AA88QKQ0</accession>
<dbReference type="PANTHER" id="PTHR35317:SF18">
    <property type="entry name" value="RNA-DIRECTED DNA POLYMERASE"/>
    <property type="match status" value="1"/>
</dbReference>